<dbReference type="Pfam" id="PF00356">
    <property type="entry name" value="LacI"/>
    <property type="match status" value="1"/>
</dbReference>
<dbReference type="Pfam" id="PF00532">
    <property type="entry name" value="Peripla_BP_1"/>
    <property type="match status" value="1"/>
</dbReference>
<dbReference type="Gene3D" id="1.10.260.40">
    <property type="entry name" value="lambda repressor-like DNA-binding domains"/>
    <property type="match status" value="1"/>
</dbReference>
<dbReference type="InterPro" id="IPR028082">
    <property type="entry name" value="Peripla_BP_I"/>
</dbReference>
<dbReference type="PANTHER" id="PTHR30146">
    <property type="entry name" value="LACI-RELATED TRANSCRIPTIONAL REPRESSOR"/>
    <property type="match status" value="1"/>
</dbReference>
<dbReference type="CDD" id="cd01392">
    <property type="entry name" value="HTH_LacI"/>
    <property type="match status" value="1"/>
</dbReference>
<dbReference type="SMART" id="SM00354">
    <property type="entry name" value="HTH_LACI"/>
    <property type="match status" value="1"/>
</dbReference>
<dbReference type="AlphaFoldDB" id="A0A7L4UQQ5"/>
<keyword evidence="6" id="KW-1185">Reference proteome</keyword>
<dbReference type="OrthoDB" id="9803256at2"/>
<keyword evidence="2" id="KW-0238">DNA-binding</keyword>
<dbReference type="Proteomes" id="UP000251835">
    <property type="component" value="Unassembled WGS sequence"/>
</dbReference>
<accession>A0A7L4UQQ5</accession>
<evidence type="ECO:0000256" key="3">
    <source>
        <dbReference type="ARBA" id="ARBA00023163"/>
    </source>
</evidence>
<dbReference type="SUPFAM" id="SSF53822">
    <property type="entry name" value="Periplasmic binding protein-like I"/>
    <property type="match status" value="1"/>
</dbReference>
<dbReference type="Gene3D" id="3.40.50.2300">
    <property type="match status" value="2"/>
</dbReference>
<gene>
    <name evidence="5" type="ORF">C7377_0056</name>
</gene>
<organism evidence="5 6">
    <name type="scientific">Balneicella halophila</name>
    <dbReference type="NCBI Taxonomy" id="1537566"/>
    <lineage>
        <taxon>Bacteria</taxon>
        <taxon>Pseudomonadati</taxon>
        <taxon>Bacteroidota</taxon>
        <taxon>Bacteroidia</taxon>
        <taxon>Bacteroidales</taxon>
        <taxon>Balneicellaceae</taxon>
        <taxon>Balneicella</taxon>
    </lineage>
</organism>
<sequence length="336" mass="37810">MKRAVTIKDIAKKLNIAPSTVSRALKDHKNISDATKRKVKELAEQLNYQPNFMATSLKNNTSNVIGVVIPEFIHYFFSTVLSGIEDIAYDQGYRVIFTQSSENYDREVKNIHTLLANRVDGILMSISKNTDNFEHIKCIKANGVPLVLFDRITKEVEADYIVINDFFAAKNAVSHLIKTGCKEIAFFGTLNNLLITQNRKNGYKDALREARIPIKKELMFNADSYEEAYSTVFQILNSQTPIDAIFTVNDSSAIGALTALKEFGKRVPEDVSIIGFTDSMISRVCEPPLTTISQNGYKIGQEATKILLERIKNNDDYIEYSTTVLKTELLLRGTTK</sequence>
<dbReference type="InterPro" id="IPR010982">
    <property type="entry name" value="Lambda_DNA-bd_dom_sf"/>
</dbReference>
<dbReference type="InterPro" id="IPR001761">
    <property type="entry name" value="Peripla_BP/Lac1_sug-bd_dom"/>
</dbReference>
<dbReference type="PANTHER" id="PTHR30146:SF109">
    <property type="entry name" value="HTH-TYPE TRANSCRIPTIONAL REGULATOR GALS"/>
    <property type="match status" value="1"/>
</dbReference>
<protein>
    <submittedName>
        <fullName evidence="5">LacI family transcriptional regulator</fullName>
    </submittedName>
</protein>
<evidence type="ECO:0000313" key="5">
    <source>
        <dbReference type="EMBL" id="PVX51771.1"/>
    </source>
</evidence>
<dbReference type="SUPFAM" id="SSF47413">
    <property type="entry name" value="lambda repressor-like DNA-binding domains"/>
    <property type="match status" value="1"/>
</dbReference>
<proteinExistence type="predicted"/>
<reference evidence="5 6" key="1">
    <citation type="submission" date="2018-05" db="EMBL/GenBank/DDBJ databases">
        <title>Genomic Encyclopedia of Type Strains, Phase IV (KMG-IV): sequencing the most valuable type-strain genomes for metagenomic binning, comparative biology and taxonomic classification.</title>
        <authorList>
            <person name="Goeker M."/>
        </authorList>
    </citation>
    <scope>NUCLEOTIDE SEQUENCE [LARGE SCALE GENOMIC DNA]</scope>
    <source>
        <strain evidence="5 6">DSM 28579</strain>
    </source>
</reference>
<name>A0A7L4UQQ5_BALHA</name>
<evidence type="ECO:0000256" key="2">
    <source>
        <dbReference type="ARBA" id="ARBA00023125"/>
    </source>
</evidence>
<dbReference type="InterPro" id="IPR000843">
    <property type="entry name" value="HTH_LacI"/>
</dbReference>
<dbReference type="RefSeq" id="WP_116495347.1">
    <property type="nucleotide sequence ID" value="NZ_QENZ01000003.1"/>
</dbReference>
<evidence type="ECO:0000259" key="4">
    <source>
        <dbReference type="PROSITE" id="PS50932"/>
    </source>
</evidence>
<dbReference type="GO" id="GO:0000976">
    <property type="term" value="F:transcription cis-regulatory region binding"/>
    <property type="evidence" value="ECO:0007669"/>
    <property type="project" value="TreeGrafter"/>
</dbReference>
<evidence type="ECO:0000256" key="1">
    <source>
        <dbReference type="ARBA" id="ARBA00023015"/>
    </source>
</evidence>
<keyword evidence="1" id="KW-0805">Transcription regulation</keyword>
<comment type="caution">
    <text evidence="5">The sequence shown here is derived from an EMBL/GenBank/DDBJ whole genome shotgun (WGS) entry which is preliminary data.</text>
</comment>
<dbReference type="EMBL" id="QENZ01000003">
    <property type="protein sequence ID" value="PVX51771.1"/>
    <property type="molecule type" value="Genomic_DNA"/>
</dbReference>
<dbReference type="GO" id="GO:0003700">
    <property type="term" value="F:DNA-binding transcription factor activity"/>
    <property type="evidence" value="ECO:0007669"/>
    <property type="project" value="TreeGrafter"/>
</dbReference>
<dbReference type="PROSITE" id="PS50932">
    <property type="entry name" value="HTH_LACI_2"/>
    <property type="match status" value="1"/>
</dbReference>
<evidence type="ECO:0000313" key="6">
    <source>
        <dbReference type="Proteomes" id="UP000251835"/>
    </source>
</evidence>
<keyword evidence="3" id="KW-0804">Transcription</keyword>
<dbReference type="CDD" id="cd06267">
    <property type="entry name" value="PBP1_LacI_sugar_binding-like"/>
    <property type="match status" value="1"/>
</dbReference>
<feature type="domain" description="HTH lacI-type" evidence="4">
    <location>
        <begin position="5"/>
        <end position="59"/>
    </location>
</feature>